<evidence type="ECO:0000313" key="1">
    <source>
        <dbReference type="EMBL" id="TWW09910.1"/>
    </source>
</evidence>
<evidence type="ECO:0000313" key="2">
    <source>
        <dbReference type="Proteomes" id="UP000321083"/>
    </source>
</evidence>
<reference evidence="1 2" key="2">
    <citation type="submission" date="2019-08" db="EMBL/GenBank/DDBJ databases">
        <authorList>
            <person name="Henke P."/>
        </authorList>
    </citation>
    <scope>NUCLEOTIDE SEQUENCE [LARGE SCALE GENOMIC DNA]</scope>
    <source>
        <strain evidence="1">Phe10_nw2017</strain>
    </source>
</reference>
<comment type="caution">
    <text evidence="1">The sequence shown here is derived from an EMBL/GenBank/DDBJ whole genome shotgun (WGS) entry which is preliminary data.</text>
</comment>
<organism evidence="1 2">
    <name type="scientific">Planctomyces bekefii</name>
    <dbReference type="NCBI Taxonomy" id="1653850"/>
    <lineage>
        <taxon>Bacteria</taxon>
        <taxon>Pseudomonadati</taxon>
        <taxon>Planctomycetota</taxon>
        <taxon>Planctomycetia</taxon>
        <taxon>Planctomycetales</taxon>
        <taxon>Planctomycetaceae</taxon>
        <taxon>Planctomyces</taxon>
    </lineage>
</organism>
<sequence length="79" mass="8980">MIDGFEHFESDQKLLTFVSLFIAPHQTQETALRLSEGVKVTIKREAALFQRLLNFRLIGAAKCFRKTFLKFGGVGEYGL</sequence>
<proteinExistence type="predicted"/>
<protein>
    <submittedName>
        <fullName evidence="1">Uncharacterized protein</fullName>
    </submittedName>
</protein>
<name>A0A5C6M536_9PLAN</name>
<gene>
    <name evidence="1" type="ORF">E3A20_09570</name>
</gene>
<reference evidence="1 2" key="1">
    <citation type="submission" date="2019-08" db="EMBL/GenBank/DDBJ databases">
        <title>100 year-old enigma solved: identification of Planctomyces bekefii, the type genus and species of the phylum Planctomycetes.</title>
        <authorList>
            <person name="Svetlana D.N."/>
            <person name="Overmann J."/>
        </authorList>
    </citation>
    <scope>NUCLEOTIDE SEQUENCE [LARGE SCALE GENOMIC DNA]</scope>
    <source>
        <strain evidence="1">Phe10_nw2017</strain>
    </source>
</reference>
<dbReference type="AlphaFoldDB" id="A0A5C6M536"/>
<accession>A0A5C6M536</accession>
<keyword evidence="2" id="KW-1185">Reference proteome</keyword>
<dbReference type="EMBL" id="SRHE01000149">
    <property type="protein sequence ID" value="TWW09910.1"/>
    <property type="molecule type" value="Genomic_DNA"/>
</dbReference>
<dbReference type="Proteomes" id="UP000321083">
    <property type="component" value="Unassembled WGS sequence"/>
</dbReference>